<reference evidence="2 3" key="1">
    <citation type="journal article" date="2015" name="Genome Announc.">
        <title>Draft Genome Sequence of Filamentous Marine Cyanobacterium Lyngbya confervoides Strain BDU141951.</title>
        <authorList>
            <person name="Chandrababunaidu M.M."/>
            <person name="Sen D."/>
            <person name="Tripathy S."/>
        </authorList>
    </citation>
    <scope>NUCLEOTIDE SEQUENCE [LARGE SCALE GENOMIC DNA]</scope>
    <source>
        <strain evidence="2 3">BDU141951</strain>
    </source>
</reference>
<dbReference type="PANTHER" id="PTHR33055">
    <property type="entry name" value="TRANSPOSASE FOR INSERTION SEQUENCE ELEMENT IS1111A"/>
    <property type="match status" value="1"/>
</dbReference>
<protein>
    <submittedName>
        <fullName evidence="2">Transposase</fullName>
    </submittedName>
</protein>
<accession>A0ABD4TA42</accession>
<evidence type="ECO:0000313" key="2">
    <source>
        <dbReference type="EMBL" id="MCM1985075.1"/>
    </source>
</evidence>
<keyword evidence="3" id="KW-1185">Reference proteome</keyword>
<gene>
    <name evidence="2" type="ORF">QQ91_0019830</name>
</gene>
<dbReference type="EMBL" id="JTHE03000109">
    <property type="protein sequence ID" value="MCM1985075.1"/>
    <property type="molecule type" value="Genomic_DNA"/>
</dbReference>
<feature type="domain" description="Transposase IS110-like N-terminal" evidence="1">
    <location>
        <begin position="2"/>
        <end position="112"/>
    </location>
</feature>
<sequence length="130" mass="14173">MIEELIEKLMGFSAVRVVFEVTGGLEGLLTSSLGAAKISMARVNPRKVRAFATALGSAKTDALDAYVVALFAQSLKPEPPVVSNHDSQVFSGLVKRRRQLVSMKLTEQNRLSRAPQAVKADIERVFVNKC</sequence>
<evidence type="ECO:0000313" key="3">
    <source>
        <dbReference type="Proteomes" id="UP000031561"/>
    </source>
</evidence>
<dbReference type="PANTHER" id="PTHR33055:SF13">
    <property type="entry name" value="TRANSPOSASE"/>
    <property type="match status" value="1"/>
</dbReference>
<dbReference type="AlphaFoldDB" id="A0ABD4TA42"/>
<proteinExistence type="predicted"/>
<organism evidence="2 3">
    <name type="scientific">Lyngbya confervoides BDU141951</name>
    <dbReference type="NCBI Taxonomy" id="1574623"/>
    <lineage>
        <taxon>Bacteria</taxon>
        <taxon>Bacillati</taxon>
        <taxon>Cyanobacteriota</taxon>
        <taxon>Cyanophyceae</taxon>
        <taxon>Oscillatoriophycideae</taxon>
        <taxon>Oscillatoriales</taxon>
        <taxon>Microcoleaceae</taxon>
        <taxon>Lyngbya</taxon>
    </lineage>
</organism>
<dbReference type="InterPro" id="IPR002525">
    <property type="entry name" value="Transp_IS110-like_N"/>
</dbReference>
<dbReference type="Proteomes" id="UP000031561">
    <property type="component" value="Unassembled WGS sequence"/>
</dbReference>
<comment type="caution">
    <text evidence="2">The sequence shown here is derived from an EMBL/GenBank/DDBJ whole genome shotgun (WGS) entry which is preliminary data.</text>
</comment>
<dbReference type="Pfam" id="PF01548">
    <property type="entry name" value="DEDD_Tnp_IS110"/>
    <property type="match status" value="1"/>
</dbReference>
<name>A0ABD4TA42_9CYAN</name>
<evidence type="ECO:0000259" key="1">
    <source>
        <dbReference type="Pfam" id="PF01548"/>
    </source>
</evidence>
<dbReference type="InterPro" id="IPR047650">
    <property type="entry name" value="Transpos_IS110"/>
</dbReference>